<name>A0ACC1SAV7_9HYPO</name>
<evidence type="ECO:0000313" key="1">
    <source>
        <dbReference type="EMBL" id="KAJ3535588.1"/>
    </source>
</evidence>
<reference evidence="1" key="1">
    <citation type="submission" date="2022-08" db="EMBL/GenBank/DDBJ databases">
        <title>Genome Sequence of Fusarium decemcellulare.</title>
        <authorList>
            <person name="Buettner E."/>
        </authorList>
    </citation>
    <scope>NUCLEOTIDE SEQUENCE</scope>
    <source>
        <strain evidence="1">Babe19</strain>
    </source>
</reference>
<proteinExistence type="predicted"/>
<gene>
    <name evidence="1" type="ORF">NM208_g7072</name>
</gene>
<organism evidence="1 2">
    <name type="scientific">Fusarium decemcellulare</name>
    <dbReference type="NCBI Taxonomy" id="57161"/>
    <lineage>
        <taxon>Eukaryota</taxon>
        <taxon>Fungi</taxon>
        <taxon>Dikarya</taxon>
        <taxon>Ascomycota</taxon>
        <taxon>Pezizomycotina</taxon>
        <taxon>Sordariomycetes</taxon>
        <taxon>Hypocreomycetidae</taxon>
        <taxon>Hypocreales</taxon>
        <taxon>Nectriaceae</taxon>
        <taxon>Fusarium</taxon>
        <taxon>Fusarium decemcellulare species complex</taxon>
    </lineage>
</organism>
<keyword evidence="2" id="KW-1185">Reference proteome</keyword>
<comment type="caution">
    <text evidence="1">The sequence shown here is derived from an EMBL/GenBank/DDBJ whole genome shotgun (WGS) entry which is preliminary data.</text>
</comment>
<protein>
    <submittedName>
        <fullName evidence="1">Uncharacterized protein</fullName>
    </submittedName>
</protein>
<accession>A0ACC1SAV7</accession>
<evidence type="ECO:0000313" key="2">
    <source>
        <dbReference type="Proteomes" id="UP001148629"/>
    </source>
</evidence>
<dbReference type="EMBL" id="JANRMS010000701">
    <property type="protein sequence ID" value="KAJ3535588.1"/>
    <property type="molecule type" value="Genomic_DNA"/>
</dbReference>
<dbReference type="Proteomes" id="UP001148629">
    <property type="component" value="Unassembled WGS sequence"/>
</dbReference>
<sequence>MTLKRIDENLRSIGPELDFILSQVGQGIRPHIHLQDYNRGWILRALDAVDYCSQYLVPIFQLLSRHVDKAIVRLSAANTTLASHREHYELVAATGGVAHRTSMRYSSDTQTKWSSWFLKEETAKIQYVLENKTINEMLLVAKRSAEMRQFLKTDDEEWNYYKIRPQRPPLH</sequence>